<accession>A0ABU9A9T7</accession>
<feature type="transmembrane region" description="Helical" evidence="1">
    <location>
        <begin position="176"/>
        <end position="198"/>
    </location>
</feature>
<feature type="transmembrane region" description="Helical" evidence="1">
    <location>
        <begin position="253"/>
        <end position="274"/>
    </location>
</feature>
<feature type="transmembrane region" description="Helical" evidence="1">
    <location>
        <begin position="205"/>
        <end position="227"/>
    </location>
</feature>
<evidence type="ECO:0000313" key="2">
    <source>
        <dbReference type="EMBL" id="MEK6463083.1"/>
    </source>
</evidence>
<comment type="caution">
    <text evidence="2">The sequence shown here is derived from an EMBL/GenBank/DDBJ whole genome shotgun (WGS) entry which is preliminary data.</text>
</comment>
<dbReference type="EMBL" id="JBBPIX010000002">
    <property type="protein sequence ID" value="MEK6463083.1"/>
    <property type="molecule type" value="Genomic_DNA"/>
</dbReference>
<dbReference type="Pfam" id="PF12730">
    <property type="entry name" value="ABC2_membrane_4"/>
    <property type="match status" value="1"/>
</dbReference>
<gene>
    <name evidence="2" type="ORF">WG925_04945</name>
</gene>
<feature type="transmembrane region" description="Helical" evidence="1">
    <location>
        <begin position="71"/>
        <end position="95"/>
    </location>
</feature>
<name>A0ABU9A9T7_PSEA5</name>
<feature type="transmembrane region" description="Helical" evidence="1">
    <location>
        <begin position="116"/>
        <end position="147"/>
    </location>
</feature>
<feature type="transmembrane region" description="Helical" evidence="1">
    <location>
        <begin position="31"/>
        <end position="51"/>
    </location>
</feature>
<reference evidence="2 3" key="1">
    <citation type="submission" date="2024-03" db="EMBL/GenBank/DDBJ databases">
        <title>Draft genome sequence of Pseudonocardia carboxydivorans JCM 14827.</title>
        <authorList>
            <person name="Duangmal K."/>
        </authorList>
    </citation>
    <scope>NUCLEOTIDE SEQUENCE [LARGE SCALE GENOMIC DNA]</scope>
    <source>
        <strain evidence="2 3">JCM 14827</strain>
    </source>
</reference>
<organism evidence="2 3">
    <name type="scientific">Pseudonocardia alni subsp. carboxydivorans</name>
    <dbReference type="NCBI Taxonomy" id="415010"/>
    <lineage>
        <taxon>Bacteria</taxon>
        <taxon>Bacillati</taxon>
        <taxon>Actinomycetota</taxon>
        <taxon>Actinomycetes</taxon>
        <taxon>Pseudonocardiales</taxon>
        <taxon>Pseudonocardiaceae</taxon>
        <taxon>Pseudonocardia</taxon>
    </lineage>
</organism>
<keyword evidence="1" id="KW-1133">Transmembrane helix</keyword>
<keyword evidence="1" id="KW-0812">Transmembrane</keyword>
<sequence length="282" mass="28527">MSAPPAPSRPVSWRRLLGAELRWVLRRPRTWVMVALLGAVPVLMAVGLVLADGPRRGLLSEVVGNGLTLPVAALTLLMALLLPLVVTVAAADAIAGEAQHGTLRGLLLAPVGRLRLVAMKAFGVLVVAAVAVAVVCVVGLVAGWALIGPPAVVGDGGALLTMSGSVLDLTSAVGRIALVALWTLGQLAAVGAVALAVSSFTEHPLVVLSSVLGGIILSGVLGAIPALEPIRPFLLTDGWSAGVDVLRDPLPTAGLVSSTGLAAGWFAAAALVLVSRMLRRDA</sequence>
<dbReference type="PANTHER" id="PTHR37305">
    <property type="entry name" value="INTEGRAL MEMBRANE PROTEIN-RELATED"/>
    <property type="match status" value="1"/>
</dbReference>
<dbReference type="PANTHER" id="PTHR37305:SF1">
    <property type="entry name" value="MEMBRANE PROTEIN"/>
    <property type="match status" value="1"/>
</dbReference>
<keyword evidence="1" id="KW-0472">Membrane</keyword>
<evidence type="ECO:0000256" key="1">
    <source>
        <dbReference type="SAM" id="Phobius"/>
    </source>
</evidence>
<dbReference type="RefSeq" id="WP_346103651.1">
    <property type="nucleotide sequence ID" value="NZ_BAAAOD010000024.1"/>
</dbReference>
<dbReference type="Proteomes" id="UP001367513">
    <property type="component" value="Unassembled WGS sequence"/>
</dbReference>
<evidence type="ECO:0000313" key="3">
    <source>
        <dbReference type="Proteomes" id="UP001367513"/>
    </source>
</evidence>
<keyword evidence="3" id="KW-1185">Reference proteome</keyword>
<protein>
    <submittedName>
        <fullName evidence="2">ABC transporter permease subunit</fullName>
    </submittedName>
</protein>
<proteinExistence type="predicted"/>